<dbReference type="PROSITE" id="PS51123">
    <property type="entry name" value="OMPA_2"/>
    <property type="match status" value="1"/>
</dbReference>
<keyword evidence="3" id="KW-0998">Cell outer membrane</keyword>
<dbReference type="EMBL" id="OBEH01000002">
    <property type="protein sequence ID" value="SNY99784.1"/>
    <property type="molecule type" value="Genomic_DNA"/>
</dbReference>
<dbReference type="SUPFAM" id="SSF49478">
    <property type="entry name" value="Cna protein B-type domain"/>
    <property type="match status" value="1"/>
</dbReference>
<dbReference type="InterPro" id="IPR050330">
    <property type="entry name" value="Bact_OuterMem_StrucFunc"/>
</dbReference>
<dbReference type="SUPFAM" id="SSF82171">
    <property type="entry name" value="DPP6 N-terminal domain-like"/>
    <property type="match status" value="1"/>
</dbReference>
<dbReference type="SUPFAM" id="SSF103088">
    <property type="entry name" value="OmpA-like"/>
    <property type="match status" value="1"/>
</dbReference>
<feature type="domain" description="OmpA-like" evidence="6">
    <location>
        <begin position="529"/>
        <end position="649"/>
    </location>
</feature>
<dbReference type="RefSeq" id="WP_097045255.1">
    <property type="nucleotide sequence ID" value="NZ_OBEH01000002.1"/>
</dbReference>
<dbReference type="PANTHER" id="PTHR30329:SF21">
    <property type="entry name" value="LIPOPROTEIN YIAD-RELATED"/>
    <property type="match status" value="1"/>
</dbReference>
<organism evidence="7 8">
    <name type="scientific">Flagellimonas pacifica</name>
    <dbReference type="NCBI Taxonomy" id="1247520"/>
    <lineage>
        <taxon>Bacteria</taxon>
        <taxon>Pseudomonadati</taxon>
        <taxon>Bacteroidota</taxon>
        <taxon>Flavobacteriia</taxon>
        <taxon>Flavobacteriales</taxon>
        <taxon>Flavobacteriaceae</taxon>
        <taxon>Flagellimonas</taxon>
    </lineage>
</organism>
<name>A0A285MRI1_9FLAO</name>
<evidence type="ECO:0000259" key="6">
    <source>
        <dbReference type="PROSITE" id="PS51123"/>
    </source>
</evidence>
<dbReference type="Gene3D" id="2.60.40.1120">
    <property type="entry name" value="Carboxypeptidase-like, regulatory domain"/>
    <property type="match status" value="1"/>
</dbReference>
<evidence type="ECO:0000256" key="5">
    <source>
        <dbReference type="PROSITE-ProRule" id="PRU00473"/>
    </source>
</evidence>
<dbReference type="Gene3D" id="3.30.1330.60">
    <property type="entry name" value="OmpA-like domain"/>
    <property type="match status" value="1"/>
</dbReference>
<dbReference type="Pfam" id="PF00691">
    <property type="entry name" value="OmpA"/>
    <property type="match status" value="1"/>
</dbReference>
<evidence type="ECO:0000256" key="1">
    <source>
        <dbReference type="ARBA" id="ARBA00004442"/>
    </source>
</evidence>
<dbReference type="Pfam" id="PF13620">
    <property type="entry name" value="CarboxypepD_reg"/>
    <property type="match status" value="1"/>
</dbReference>
<dbReference type="Gene3D" id="2.120.10.30">
    <property type="entry name" value="TolB, C-terminal domain"/>
    <property type="match status" value="1"/>
</dbReference>
<reference evidence="8" key="1">
    <citation type="submission" date="2017-09" db="EMBL/GenBank/DDBJ databases">
        <authorList>
            <person name="Varghese N."/>
            <person name="Submissions S."/>
        </authorList>
    </citation>
    <scope>NUCLEOTIDE SEQUENCE [LARGE SCALE GENOMIC DNA]</scope>
    <source>
        <strain evidence="8">DSM 25885</strain>
    </source>
</reference>
<dbReference type="OrthoDB" id="9809364at2"/>
<dbReference type="CDD" id="cd15482">
    <property type="entry name" value="Sialidase_non-viral"/>
    <property type="match status" value="1"/>
</dbReference>
<dbReference type="Gene3D" id="1.25.40.10">
    <property type="entry name" value="Tetratricopeptide repeat domain"/>
    <property type="match status" value="1"/>
</dbReference>
<dbReference type="Proteomes" id="UP000219048">
    <property type="component" value="Unassembled WGS sequence"/>
</dbReference>
<sequence>MNNTLPRTLLIITIIALSVNLIYAQSSVIKKANKEFDTYDFINAREIYLKVVENGYESAQIFKKLGDTYYFNSDYIDAVKWYKELMEKYPNEMEPVYYHRAAQSLKSIGEYHESKKIMGKYAEKSSTSRIAEIYVDSYPSLDSLVKFQSKKFEVENITKSFKGSDFGPSFFKDKIVYASSSQETEGSAIHNWSGLPYVDLYEADISEDWGITNPEPLKGEINSPYHESTAAFTKDGKTIYFTRNNYINGKRKQNKEKLVTLKIYRAEKNDGGLWTNVKELPFNNDSYSVAHPALSPDETRLYFSSNMAGTLGESDIWYVKIANSETYGTPINLGPEINTEARETFPYVSENNNLYFSSDGHLGLGGLDIFTISLDRKGEFIEVTNLKQPINTNKDDFGFIINEEKQIGYLSSNRDGDEGSISDDIYRVWEKCGIINIEGIVTDAKTKMPLDKSIVTLLNENNKVISQAITDKNGAYIFRDLAECGKPYALRAENDSKEYIPAEKNIITPRGSHTLELNLELTPPDCAVDDLGCRLNLQPIYFDYGKYHIRKDAEVELAKILEALKEYPQLKIHIESHTDSRSSSAFNMRLSSRRAQTTMKWFINKGIDRKRLSAKGYGETQLLNNCSNGIKCPEEDHQLNRRSMFIIKD</sequence>
<dbReference type="InterPro" id="IPR006664">
    <property type="entry name" value="OMP_bac"/>
</dbReference>
<gene>
    <name evidence="7" type="ORF">SAMN06265377_1598</name>
</gene>
<proteinExistence type="predicted"/>
<dbReference type="SUPFAM" id="SSF48452">
    <property type="entry name" value="TPR-like"/>
    <property type="match status" value="1"/>
</dbReference>
<dbReference type="PANTHER" id="PTHR30329">
    <property type="entry name" value="STATOR ELEMENT OF FLAGELLAR MOTOR COMPLEX"/>
    <property type="match status" value="1"/>
</dbReference>
<keyword evidence="4" id="KW-0802">TPR repeat</keyword>
<dbReference type="InterPro" id="IPR011659">
    <property type="entry name" value="WD40"/>
</dbReference>
<dbReference type="InterPro" id="IPR019734">
    <property type="entry name" value="TPR_rpt"/>
</dbReference>
<dbReference type="InterPro" id="IPR011042">
    <property type="entry name" value="6-blade_b-propeller_TolB-like"/>
</dbReference>
<evidence type="ECO:0000256" key="3">
    <source>
        <dbReference type="ARBA" id="ARBA00023237"/>
    </source>
</evidence>
<feature type="repeat" description="TPR" evidence="4">
    <location>
        <begin position="59"/>
        <end position="92"/>
    </location>
</feature>
<dbReference type="PROSITE" id="PS50005">
    <property type="entry name" value="TPR"/>
    <property type="match status" value="1"/>
</dbReference>
<dbReference type="PRINTS" id="PR01021">
    <property type="entry name" value="OMPADOMAIN"/>
</dbReference>
<protein>
    <submittedName>
        <fullName evidence="7">WD40-like Beta Propeller Repeat</fullName>
    </submittedName>
</protein>
<keyword evidence="2 5" id="KW-0472">Membrane</keyword>
<dbReference type="InterPro" id="IPR011990">
    <property type="entry name" value="TPR-like_helical_dom_sf"/>
</dbReference>
<evidence type="ECO:0000256" key="2">
    <source>
        <dbReference type="ARBA" id="ARBA00023136"/>
    </source>
</evidence>
<dbReference type="Pfam" id="PF07676">
    <property type="entry name" value="PD40"/>
    <property type="match status" value="3"/>
</dbReference>
<dbReference type="GO" id="GO:0009279">
    <property type="term" value="C:cell outer membrane"/>
    <property type="evidence" value="ECO:0007669"/>
    <property type="project" value="UniProtKB-SubCell"/>
</dbReference>
<dbReference type="CDD" id="cd07185">
    <property type="entry name" value="OmpA_C-like"/>
    <property type="match status" value="1"/>
</dbReference>
<accession>A0A285MRI1</accession>
<evidence type="ECO:0000313" key="8">
    <source>
        <dbReference type="Proteomes" id="UP000219048"/>
    </source>
</evidence>
<dbReference type="InterPro" id="IPR036737">
    <property type="entry name" value="OmpA-like_sf"/>
</dbReference>
<dbReference type="InterPro" id="IPR006665">
    <property type="entry name" value="OmpA-like"/>
</dbReference>
<comment type="subcellular location">
    <subcellularLocation>
        <location evidence="1">Cell outer membrane</location>
    </subcellularLocation>
</comment>
<evidence type="ECO:0000313" key="7">
    <source>
        <dbReference type="EMBL" id="SNY99784.1"/>
    </source>
</evidence>
<evidence type="ECO:0000256" key="4">
    <source>
        <dbReference type="PROSITE-ProRule" id="PRU00339"/>
    </source>
</evidence>
<dbReference type="AlphaFoldDB" id="A0A285MRI1"/>
<keyword evidence="8" id="KW-1185">Reference proteome</keyword>